<dbReference type="GO" id="GO:0051301">
    <property type="term" value="P:cell division"/>
    <property type="evidence" value="ECO:0007669"/>
    <property type="project" value="UniProtKB-KW"/>
</dbReference>
<keyword evidence="4" id="KW-0132">Cell division</keyword>
<comment type="caution">
    <text evidence="22">The sequence shown here is derived from an EMBL/GenBank/DDBJ whole genome shotgun (WGS) entry which is preliminary data.</text>
</comment>
<evidence type="ECO:0000256" key="15">
    <source>
        <dbReference type="ARBA" id="ARBA00033270"/>
    </source>
</evidence>
<feature type="transmembrane region" description="Helical" evidence="21">
    <location>
        <begin position="7"/>
        <end position="30"/>
    </location>
</feature>
<keyword evidence="9" id="KW-0573">Peptidoglycan synthesis</keyword>
<evidence type="ECO:0000256" key="5">
    <source>
        <dbReference type="ARBA" id="ARBA00022676"/>
    </source>
</evidence>
<name>A0A2G9YZE2_9BACT</name>
<evidence type="ECO:0000256" key="2">
    <source>
        <dbReference type="ARBA" id="ARBA00004752"/>
    </source>
</evidence>
<evidence type="ECO:0000256" key="21">
    <source>
        <dbReference type="SAM" id="Phobius"/>
    </source>
</evidence>
<feature type="transmembrane region" description="Helical" evidence="21">
    <location>
        <begin position="42"/>
        <end position="63"/>
    </location>
</feature>
<feature type="transmembrane region" description="Helical" evidence="21">
    <location>
        <begin position="193"/>
        <end position="211"/>
    </location>
</feature>
<keyword evidence="10 21" id="KW-1133">Transmembrane helix</keyword>
<dbReference type="EMBL" id="PCRR01000024">
    <property type="protein sequence ID" value="PIP24625.1"/>
    <property type="molecule type" value="Genomic_DNA"/>
</dbReference>
<dbReference type="AlphaFoldDB" id="A0A2G9YZE2"/>
<dbReference type="GO" id="GO:0009252">
    <property type="term" value="P:peptidoglycan biosynthetic process"/>
    <property type="evidence" value="ECO:0007669"/>
    <property type="project" value="UniProtKB-KW"/>
</dbReference>
<feature type="transmembrane region" description="Helical" evidence="21">
    <location>
        <begin position="275"/>
        <end position="300"/>
    </location>
</feature>
<dbReference type="PANTHER" id="PTHR30474">
    <property type="entry name" value="CELL CYCLE PROTEIN"/>
    <property type="match status" value="1"/>
</dbReference>
<dbReference type="Proteomes" id="UP000237258">
    <property type="component" value="Unassembled WGS sequence"/>
</dbReference>
<dbReference type="NCBIfam" id="TIGR02614">
    <property type="entry name" value="ftsW"/>
    <property type="match status" value="1"/>
</dbReference>
<evidence type="ECO:0000256" key="13">
    <source>
        <dbReference type="ARBA" id="ARBA00023316"/>
    </source>
</evidence>
<evidence type="ECO:0000256" key="18">
    <source>
        <dbReference type="ARBA" id="ARBA00041418"/>
    </source>
</evidence>
<gene>
    <name evidence="22" type="primary">ftsW</name>
    <name evidence="22" type="ORF">COX33_00940</name>
</gene>
<accession>A0A2G9YZE2</accession>
<evidence type="ECO:0000313" key="22">
    <source>
        <dbReference type="EMBL" id="PIP24625.1"/>
    </source>
</evidence>
<dbReference type="EC" id="2.4.99.28" evidence="19"/>
<evidence type="ECO:0000256" key="6">
    <source>
        <dbReference type="ARBA" id="ARBA00022679"/>
    </source>
</evidence>
<dbReference type="GO" id="GO:0032153">
    <property type="term" value="C:cell division site"/>
    <property type="evidence" value="ECO:0007669"/>
    <property type="project" value="TreeGrafter"/>
</dbReference>
<evidence type="ECO:0000256" key="1">
    <source>
        <dbReference type="ARBA" id="ARBA00004651"/>
    </source>
</evidence>
<feature type="transmembrane region" description="Helical" evidence="21">
    <location>
        <begin position="75"/>
        <end position="95"/>
    </location>
</feature>
<evidence type="ECO:0000256" key="10">
    <source>
        <dbReference type="ARBA" id="ARBA00022989"/>
    </source>
</evidence>
<dbReference type="InterPro" id="IPR018365">
    <property type="entry name" value="Cell_cycle_FtsW-rel_CS"/>
</dbReference>
<dbReference type="PROSITE" id="PS00428">
    <property type="entry name" value="FTSW_RODA_SPOVE"/>
    <property type="match status" value="1"/>
</dbReference>
<dbReference type="GO" id="GO:0008360">
    <property type="term" value="P:regulation of cell shape"/>
    <property type="evidence" value="ECO:0007669"/>
    <property type="project" value="UniProtKB-KW"/>
</dbReference>
<evidence type="ECO:0000256" key="20">
    <source>
        <dbReference type="ARBA" id="ARBA00049902"/>
    </source>
</evidence>
<evidence type="ECO:0000256" key="16">
    <source>
        <dbReference type="ARBA" id="ARBA00038053"/>
    </source>
</evidence>
<evidence type="ECO:0000256" key="8">
    <source>
        <dbReference type="ARBA" id="ARBA00022960"/>
    </source>
</evidence>
<evidence type="ECO:0000256" key="17">
    <source>
        <dbReference type="ARBA" id="ARBA00041185"/>
    </source>
</evidence>
<comment type="pathway">
    <text evidence="2">Cell wall biogenesis; peptidoglycan biosynthesis.</text>
</comment>
<evidence type="ECO:0000313" key="23">
    <source>
        <dbReference type="Proteomes" id="UP000237258"/>
    </source>
</evidence>
<protein>
    <recommendedName>
        <fullName evidence="17">Probable peptidoglycan glycosyltransferase FtsW</fullName>
        <ecNumber evidence="19">2.4.99.28</ecNumber>
    </recommendedName>
    <alternativeName>
        <fullName evidence="18">Cell division protein FtsW</fullName>
    </alternativeName>
    <alternativeName>
        <fullName evidence="15">Cell wall polymerase</fullName>
    </alternativeName>
    <alternativeName>
        <fullName evidence="14">Peptidoglycan polymerase</fullName>
    </alternativeName>
</protein>
<dbReference type="GO" id="GO:0015648">
    <property type="term" value="F:lipid-linked peptidoglycan transporter activity"/>
    <property type="evidence" value="ECO:0007669"/>
    <property type="project" value="TreeGrafter"/>
</dbReference>
<keyword evidence="7 21" id="KW-0812">Transmembrane</keyword>
<keyword evidence="12" id="KW-0131">Cell cycle</keyword>
<evidence type="ECO:0000256" key="12">
    <source>
        <dbReference type="ARBA" id="ARBA00023306"/>
    </source>
</evidence>
<dbReference type="GO" id="GO:0071555">
    <property type="term" value="P:cell wall organization"/>
    <property type="evidence" value="ECO:0007669"/>
    <property type="project" value="UniProtKB-KW"/>
</dbReference>
<keyword evidence="13" id="KW-0961">Cell wall biogenesis/degradation</keyword>
<evidence type="ECO:0000256" key="9">
    <source>
        <dbReference type="ARBA" id="ARBA00022984"/>
    </source>
</evidence>
<evidence type="ECO:0000256" key="19">
    <source>
        <dbReference type="ARBA" id="ARBA00044770"/>
    </source>
</evidence>
<feature type="transmembrane region" description="Helical" evidence="21">
    <location>
        <begin position="154"/>
        <end position="187"/>
    </location>
</feature>
<comment type="catalytic activity">
    <reaction evidence="20">
        <text>[GlcNAc-(1-&gt;4)-Mur2Ac(oyl-L-Ala-gamma-D-Glu-L-Lys-D-Ala-D-Ala)](n)-di-trans,octa-cis-undecaprenyl diphosphate + beta-D-GlcNAc-(1-&gt;4)-Mur2Ac(oyl-L-Ala-gamma-D-Glu-L-Lys-D-Ala-D-Ala)-di-trans,octa-cis-undecaprenyl diphosphate = [GlcNAc-(1-&gt;4)-Mur2Ac(oyl-L-Ala-gamma-D-Glu-L-Lys-D-Ala-D-Ala)](n+1)-di-trans,octa-cis-undecaprenyl diphosphate + di-trans,octa-cis-undecaprenyl diphosphate + H(+)</text>
        <dbReference type="Rhea" id="RHEA:23708"/>
        <dbReference type="Rhea" id="RHEA-COMP:9602"/>
        <dbReference type="Rhea" id="RHEA-COMP:9603"/>
        <dbReference type="ChEBI" id="CHEBI:15378"/>
        <dbReference type="ChEBI" id="CHEBI:58405"/>
        <dbReference type="ChEBI" id="CHEBI:60033"/>
        <dbReference type="ChEBI" id="CHEBI:78435"/>
        <dbReference type="EC" id="2.4.99.28"/>
    </reaction>
</comment>
<keyword evidence="8" id="KW-0133">Cell shape</keyword>
<comment type="subcellular location">
    <subcellularLocation>
        <location evidence="1">Cell membrane</location>
        <topology evidence="1">Multi-pass membrane protein</topology>
    </subcellularLocation>
</comment>
<feature type="transmembrane region" description="Helical" evidence="21">
    <location>
        <begin position="349"/>
        <end position="370"/>
    </location>
</feature>
<sequence>MKGHRPDYILIIVTAVLLILGVLILASVSASLSQERFGNTFYFLNHQLLFGFLPGVILAFLAFRIRLETLKKWAPVLLLISLVLLIIVFLPKIGAEARGAARWISIGPISFQPSEFLKLTFILYLAAWLTSRAPDQRKSGSRQAEKGFSQTLIAFLIVIIFVSLLLIFQPDISTLGVIVASAILMYFLASTPLWHSILIIFGGILSLFAIIKLAPYRINRLLVFLNPEIDPTGIGYQIKQALIAIGSGGIFGLGLGLGMFRQKIGFLPHSISDSIFAIFAEETGFIGSFILVLLYLAFFWRGLKIGKQSADKFSKFCAFGITFWITLQAFVNIGSMIGILPLTGIPLPFISYGGSALISELVGVGVLLNISKNTN</sequence>
<evidence type="ECO:0000256" key="11">
    <source>
        <dbReference type="ARBA" id="ARBA00023136"/>
    </source>
</evidence>
<dbReference type="Pfam" id="PF01098">
    <property type="entry name" value="FTSW_RODA_SPOVE"/>
    <property type="match status" value="1"/>
</dbReference>
<comment type="similarity">
    <text evidence="16">Belongs to the SEDS family. FtsW subfamily.</text>
</comment>
<dbReference type="GO" id="GO:0005886">
    <property type="term" value="C:plasma membrane"/>
    <property type="evidence" value="ECO:0007669"/>
    <property type="project" value="UniProtKB-SubCell"/>
</dbReference>
<keyword evidence="11 21" id="KW-0472">Membrane</keyword>
<dbReference type="GO" id="GO:0008955">
    <property type="term" value="F:peptidoglycan glycosyltransferase activity"/>
    <property type="evidence" value="ECO:0007669"/>
    <property type="project" value="UniProtKB-EC"/>
</dbReference>
<proteinExistence type="inferred from homology"/>
<evidence type="ECO:0000256" key="14">
    <source>
        <dbReference type="ARBA" id="ARBA00032370"/>
    </source>
</evidence>
<organism evidence="22 23">
    <name type="scientific">Candidatus Nealsonbacteria bacterium CG23_combo_of_CG06-09_8_20_14_all_36_125</name>
    <dbReference type="NCBI Taxonomy" id="1974719"/>
    <lineage>
        <taxon>Bacteria</taxon>
        <taxon>Candidatus Nealsoniibacteriota</taxon>
    </lineage>
</organism>
<feature type="transmembrane region" description="Helical" evidence="21">
    <location>
        <begin position="321"/>
        <end position="343"/>
    </location>
</feature>
<dbReference type="InterPro" id="IPR001182">
    <property type="entry name" value="FtsW/RodA"/>
</dbReference>
<dbReference type="InterPro" id="IPR013437">
    <property type="entry name" value="FtsW"/>
</dbReference>
<evidence type="ECO:0000256" key="3">
    <source>
        <dbReference type="ARBA" id="ARBA00022475"/>
    </source>
</evidence>
<keyword evidence="5" id="KW-0328">Glycosyltransferase</keyword>
<feature type="transmembrane region" description="Helical" evidence="21">
    <location>
        <begin position="241"/>
        <end position="260"/>
    </location>
</feature>
<keyword evidence="3" id="KW-1003">Cell membrane</keyword>
<dbReference type="PANTHER" id="PTHR30474:SF2">
    <property type="entry name" value="PEPTIDOGLYCAN GLYCOSYLTRANSFERASE FTSW-RELATED"/>
    <property type="match status" value="1"/>
</dbReference>
<evidence type="ECO:0000256" key="4">
    <source>
        <dbReference type="ARBA" id="ARBA00022618"/>
    </source>
</evidence>
<keyword evidence="6" id="KW-0808">Transferase</keyword>
<reference evidence="22 23" key="1">
    <citation type="submission" date="2017-09" db="EMBL/GenBank/DDBJ databases">
        <title>Depth-based differentiation of microbial function through sediment-hosted aquifers and enrichment of novel symbionts in the deep terrestrial subsurface.</title>
        <authorList>
            <person name="Probst A.J."/>
            <person name="Ladd B."/>
            <person name="Jarett J.K."/>
            <person name="Geller-Mcgrath D.E."/>
            <person name="Sieber C.M."/>
            <person name="Emerson J.B."/>
            <person name="Anantharaman K."/>
            <person name="Thomas B.C."/>
            <person name="Malmstrom R."/>
            <person name="Stieglmeier M."/>
            <person name="Klingl A."/>
            <person name="Woyke T."/>
            <person name="Ryan C.M."/>
            <person name="Banfield J.F."/>
        </authorList>
    </citation>
    <scope>NUCLEOTIDE SEQUENCE [LARGE SCALE GENOMIC DNA]</scope>
    <source>
        <strain evidence="22">CG23_combo_of_CG06-09_8_20_14_all_36_125</strain>
    </source>
</reference>
<evidence type="ECO:0000256" key="7">
    <source>
        <dbReference type="ARBA" id="ARBA00022692"/>
    </source>
</evidence>